<reference evidence="1" key="1">
    <citation type="submission" date="2023-11" db="EMBL/GenBank/DDBJ databases">
        <title>Gracilibacillus pellucida a moderately halophilic bacterium isolated from saline soil in Xinjiang province.</title>
        <authorList>
            <person name="Zhang Z."/>
            <person name="Tan F."/>
            <person name="Wang Y."/>
            <person name="Xia M."/>
        </authorList>
    </citation>
    <scope>NUCLEOTIDE SEQUENCE</scope>
    <source>
        <strain evidence="1">S3-1-1</strain>
    </source>
</reference>
<proteinExistence type="predicted"/>
<dbReference type="Proteomes" id="UP001277972">
    <property type="component" value="Unassembled WGS sequence"/>
</dbReference>
<evidence type="ECO:0000313" key="1">
    <source>
        <dbReference type="EMBL" id="MDX8044689.1"/>
    </source>
</evidence>
<gene>
    <name evidence="1" type="ORF">SH601_01710</name>
</gene>
<protein>
    <submittedName>
        <fullName evidence="1">Uncharacterized protein</fullName>
    </submittedName>
</protein>
<name>A0ACC6M176_9BACI</name>
<accession>A0ACC6M176</accession>
<organism evidence="1 2">
    <name type="scientific">Gracilibacillus pellucidus</name>
    <dbReference type="NCBI Taxonomy" id="3095368"/>
    <lineage>
        <taxon>Bacteria</taxon>
        <taxon>Bacillati</taxon>
        <taxon>Bacillota</taxon>
        <taxon>Bacilli</taxon>
        <taxon>Bacillales</taxon>
        <taxon>Bacillaceae</taxon>
        <taxon>Gracilibacillus</taxon>
    </lineage>
</organism>
<comment type="caution">
    <text evidence="1">The sequence shown here is derived from an EMBL/GenBank/DDBJ whole genome shotgun (WGS) entry which is preliminary data.</text>
</comment>
<evidence type="ECO:0000313" key="2">
    <source>
        <dbReference type="Proteomes" id="UP001277972"/>
    </source>
</evidence>
<keyword evidence="2" id="KW-1185">Reference proteome</keyword>
<sequence length="143" mass="16199">MNNMINKLEEWNNDPKFSSMINLKKSKKIIDKLEQFAEESEIARRYLAEIEEHINSFHLDMVPEDFKGWKQTLSNAKSYLIKEHNCVEEGHYMALYMSVGISFGVLFGLMLDNIALGIPLGLPIGLGVGLALDEKAKKKGLVI</sequence>
<dbReference type="EMBL" id="JAWZSR010000001">
    <property type="protein sequence ID" value="MDX8044689.1"/>
    <property type="molecule type" value="Genomic_DNA"/>
</dbReference>